<dbReference type="Pfam" id="PF13302">
    <property type="entry name" value="Acetyltransf_3"/>
    <property type="match status" value="1"/>
</dbReference>
<proteinExistence type="predicted"/>
<accession>A0A516R2K7</accession>
<evidence type="ECO:0000313" key="3">
    <source>
        <dbReference type="EMBL" id="QDQ09893.1"/>
    </source>
</evidence>
<dbReference type="InterPro" id="IPR051531">
    <property type="entry name" value="N-acetyltransferase"/>
</dbReference>
<reference evidence="3 4" key="1">
    <citation type="journal article" date="2019" name="J. Ind. Microbiol. Biotechnol.">
        <title>The complete genomic sequence of Streptomyces spectabilis NRRL-2792 and identification of secondary metabolite biosynthetic gene clusters.</title>
        <authorList>
            <person name="Sinha A."/>
            <person name="Phillips-Salemka S."/>
            <person name="Niraula T.A."/>
            <person name="Short K.A."/>
            <person name="Niraula N.P."/>
        </authorList>
    </citation>
    <scope>NUCLEOTIDE SEQUENCE [LARGE SCALE GENOMIC DNA]</scope>
    <source>
        <strain evidence="3 4">NRRL 2792</strain>
    </source>
</reference>
<dbReference type="PROSITE" id="PS51186">
    <property type="entry name" value="GNAT"/>
    <property type="match status" value="1"/>
</dbReference>
<dbReference type="Proteomes" id="UP000316806">
    <property type="component" value="Chromosome"/>
</dbReference>
<protein>
    <submittedName>
        <fullName evidence="3">GNAT family N-acetyltransferase</fullName>
    </submittedName>
</protein>
<feature type="domain" description="N-acetyltransferase" evidence="2">
    <location>
        <begin position="35"/>
        <end position="187"/>
    </location>
</feature>
<sequence length="203" mass="21860">MTSDGGTTAERSTTPAEAPGQPVRDWPTTLATERLTLRPVARPDVPHAVRLWTDPQVRRHLGGPVPADVVRARERHCVGVPGAFTVVRHDGEVLGLVAAEPDGHDGRTEVSYQLLPEHWGHGYAREAVHAVVDWAREAIRSAIPGVVAVTQRANTRSRHLLDTLGATADDHFVAWGEPQVLYVFPGRGTGPGEPPRGVGETGK</sequence>
<evidence type="ECO:0000313" key="4">
    <source>
        <dbReference type="Proteomes" id="UP000316806"/>
    </source>
</evidence>
<dbReference type="PANTHER" id="PTHR43792:SF1">
    <property type="entry name" value="N-ACETYLTRANSFERASE DOMAIN-CONTAINING PROTEIN"/>
    <property type="match status" value="1"/>
</dbReference>
<organism evidence="3 4">
    <name type="scientific">Streptomyces spectabilis</name>
    <dbReference type="NCBI Taxonomy" id="68270"/>
    <lineage>
        <taxon>Bacteria</taxon>
        <taxon>Bacillati</taxon>
        <taxon>Actinomycetota</taxon>
        <taxon>Actinomycetes</taxon>
        <taxon>Kitasatosporales</taxon>
        <taxon>Streptomycetaceae</taxon>
        <taxon>Streptomyces</taxon>
    </lineage>
</organism>
<dbReference type="PANTHER" id="PTHR43792">
    <property type="entry name" value="GNAT FAMILY, PUTATIVE (AFU_ORTHOLOGUE AFUA_3G00765)-RELATED-RELATED"/>
    <property type="match status" value="1"/>
</dbReference>
<name>A0A516R2K7_STRST</name>
<dbReference type="SUPFAM" id="SSF55729">
    <property type="entry name" value="Acyl-CoA N-acyltransferases (Nat)"/>
    <property type="match status" value="1"/>
</dbReference>
<dbReference type="CDD" id="cd04301">
    <property type="entry name" value="NAT_SF"/>
    <property type="match status" value="1"/>
</dbReference>
<dbReference type="InterPro" id="IPR016181">
    <property type="entry name" value="Acyl_CoA_acyltransferase"/>
</dbReference>
<dbReference type="InterPro" id="IPR000182">
    <property type="entry name" value="GNAT_dom"/>
</dbReference>
<dbReference type="EMBL" id="CP040916">
    <property type="protein sequence ID" value="QDQ09893.1"/>
    <property type="molecule type" value="Genomic_DNA"/>
</dbReference>
<gene>
    <name evidence="3" type="ORF">FH965_04385</name>
</gene>
<feature type="compositionally biased region" description="Polar residues" evidence="1">
    <location>
        <begin position="1"/>
        <end position="15"/>
    </location>
</feature>
<evidence type="ECO:0000256" key="1">
    <source>
        <dbReference type="SAM" id="MobiDB-lite"/>
    </source>
</evidence>
<keyword evidence="3" id="KW-0808">Transferase</keyword>
<dbReference type="RefSeq" id="WP_144001469.1">
    <property type="nucleotide sequence ID" value="NZ_CP040916.1"/>
</dbReference>
<dbReference type="Gene3D" id="3.40.630.30">
    <property type="match status" value="1"/>
</dbReference>
<dbReference type="AlphaFoldDB" id="A0A516R2K7"/>
<evidence type="ECO:0000259" key="2">
    <source>
        <dbReference type="PROSITE" id="PS51186"/>
    </source>
</evidence>
<dbReference type="GO" id="GO:0016747">
    <property type="term" value="F:acyltransferase activity, transferring groups other than amino-acyl groups"/>
    <property type="evidence" value="ECO:0007669"/>
    <property type="project" value="InterPro"/>
</dbReference>
<feature type="region of interest" description="Disordered" evidence="1">
    <location>
        <begin position="1"/>
        <end position="26"/>
    </location>
</feature>